<evidence type="ECO:0000313" key="2">
    <source>
        <dbReference type="EMBL" id="KAK0705464.1"/>
    </source>
</evidence>
<comment type="caution">
    <text evidence="2">The sequence shown here is derived from an EMBL/GenBank/DDBJ whole genome shotgun (WGS) entry which is preliminary data.</text>
</comment>
<keyword evidence="3" id="KW-1185">Reference proteome</keyword>
<gene>
    <name evidence="2" type="ORF">B0H67DRAFT_594127</name>
</gene>
<protein>
    <submittedName>
        <fullName evidence="2">Uncharacterized protein</fullName>
    </submittedName>
</protein>
<evidence type="ECO:0000313" key="3">
    <source>
        <dbReference type="Proteomes" id="UP001172102"/>
    </source>
</evidence>
<keyword evidence="1" id="KW-1133">Transmembrane helix</keyword>
<evidence type="ECO:0000256" key="1">
    <source>
        <dbReference type="SAM" id="Phobius"/>
    </source>
</evidence>
<organism evidence="2 3">
    <name type="scientific">Lasiosphaeris hirsuta</name>
    <dbReference type="NCBI Taxonomy" id="260670"/>
    <lineage>
        <taxon>Eukaryota</taxon>
        <taxon>Fungi</taxon>
        <taxon>Dikarya</taxon>
        <taxon>Ascomycota</taxon>
        <taxon>Pezizomycotina</taxon>
        <taxon>Sordariomycetes</taxon>
        <taxon>Sordariomycetidae</taxon>
        <taxon>Sordariales</taxon>
        <taxon>Lasiosphaeriaceae</taxon>
        <taxon>Lasiosphaeris</taxon>
    </lineage>
</organism>
<proteinExistence type="predicted"/>
<reference evidence="2" key="1">
    <citation type="submission" date="2023-06" db="EMBL/GenBank/DDBJ databases">
        <title>Genome-scale phylogeny and comparative genomics of the fungal order Sordariales.</title>
        <authorList>
            <consortium name="Lawrence Berkeley National Laboratory"/>
            <person name="Hensen N."/>
            <person name="Bonometti L."/>
            <person name="Westerberg I."/>
            <person name="Brannstrom I.O."/>
            <person name="Guillou S."/>
            <person name="Cros-Aarteil S."/>
            <person name="Calhoun S."/>
            <person name="Haridas S."/>
            <person name="Kuo A."/>
            <person name="Mondo S."/>
            <person name="Pangilinan J."/>
            <person name="Riley R."/>
            <person name="Labutti K."/>
            <person name="Andreopoulos B."/>
            <person name="Lipzen A."/>
            <person name="Chen C."/>
            <person name="Yanf M."/>
            <person name="Daum C."/>
            <person name="Ng V."/>
            <person name="Clum A."/>
            <person name="Steindorff A."/>
            <person name="Ohm R."/>
            <person name="Martin F."/>
            <person name="Silar P."/>
            <person name="Natvig D."/>
            <person name="Lalanne C."/>
            <person name="Gautier V."/>
            <person name="Ament-Velasquez S.L."/>
            <person name="Kruys A."/>
            <person name="Hutchinson M.I."/>
            <person name="Powell A.J."/>
            <person name="Barry K."/>
            <person name="Miller A.N."/>
            <person name="Grigoriev I.V."/>
            <person name="Debuchy R."/>
            <person name="Gladieux P."/>
            <person name="Thoren M.H."/>
            <person name="Johannesson H."/>
        </authorList>
    </citation>
    <scope>NUCLEOTIDE SEQUENCE</scope>
    <source>
        <strain evidence="2">SMH4607-1</strain>
    </source>
</reference>
<keyword evidence="1" id="KW-0812">Transmembrane</keyword>
<dbReference type="EMBL" id="JAUKUA010000007">
    <property type="protein sequence ID" value="KAK0705464.1"/>
    <property type="molecule type" value="Genomic_DNA"/>
</dbReference>
<sequence>MDRECGCRGKSQSWPQRSCHNGVDIQGKQNTSKIAYKCGHGGGSTHLRMPRTCMPCRFSQAKVDWQKKWQNLMPFVAWITVFGAICIVH</sequence>
<accession>A0AA39ZXI3</accession>
<dbReference type="Proteomes" id="UP001172102">
    <property type="component" value="Unassembled WGS sequence"/>
</dbReference>
<name>A0AA39ZXI3_9PEZI</name>
<keyword evidence="1" id="KW-0472">Membrane</keyword>
<dbReference type="AlphaFoldDB" id="A0AA39ZXI3"/>
<feature type="transmembrane region" description="Helical" evidence="1">
    <location>
        <begin position="72"/>
        <end position="88"/>
    </location>
</feature>